<dbReference type="PRINTS" id="PR00722">
    <property type="entry name" value="CHYMOTRYPSIN"/>
</dbReference>
<dbReference type="PROSITE" id="PS00135">
    <property type="entry name" value="TRYPSIN_SER"/>
    <property type="match status" value="1"/>
</dbReference>
<keyword evidence="6" id="KW-1015">Disulfide bond</keyword>
<accession>A0AAV8VW38</accession>
<reference evidence="10 11" key="1">
    <citation type="journal article" date="2023" name="Insect Mol. Biol.">
        <title>Genome sequencing provides insights into the evolution of gene families encoding plant cell wall-degrading enzymes in longhorned beetles.</title>
        <authorList>
            <person name="Shin N.R."/>
            <person name="Okamura Y."/>
            <person name="Kirsch R."/>
            <person name="Pauchet Y."/>
        </authorList>
    </citation>
    <scope>NUCLEOTIDE SEQUENCE [LARGE SCALE GENOMIC DNA]</scope>
    <source>
        <strain evidence="10">EAD_L_NR</strain>
    </source>
</reference>
<evidence type="ECO:0000313" key="11">
    <source>
        <dbReference type="Proteomes" id="UP001159042"/>
    </source>
</evidence>
<evidence type="ECO:0000313" key="10">
    <source>
        <dbReference type="EMBL" id="KAJ8918127.1"/>
    </source>
</evidence>
<dbReference type="FunFam" id="2.40.10.10:FF:000068">
    <property type="entry name" value="transmembrane protease serine 2"/>
    <property type="match status" value="1"/>
</dbReference>
<protein>
    <recommendedName>
        <fullName evidence="9">Peptidase S1 domain-containing protein</fullName>
    </recommendedName>
</protein>
<dbReference type="InterPro" id="IPR050430">
    <property type="entry name" value="Peptidase_S1"/>
</dbReference>
<comment type="similarity">
    <text evidence="2">Belongs to the peptidase S1 family.</text>
</comment>
<keyword evidence="8" id="KW-1133">Transmembrane helix</keyword>
<evidence type="ECO:0000256" key="6">
    <source>
        <dbReference type="ARBA" id="ARBA00023157"/>
    </source>
</evidence>
<dbReference type="InterPro" id="IPR009003">
    <property type="entry name" value="Peptidase_S1_PA"/>
</dbReference>
<dbReference type="PROSITE" id="PS50240">
    <property type="entry name" value="TRYPSIN_DOM"/>
    <property type="match status" value="1"/>
</dbReference>
<feature type="domain" description="Peptidase S1" evidence="9">
    <location>
        <begin position="68"/>
        <end position="295"/>
    </location>
</feature>
<organism evidence="10 11">
    <name type="scientific">Exocentrus adspersus</name>
    <dbReference type="NCBI Taxonomy" id="1586481"/>
    <lineage>
        <taxon>Eukaryota</taxon>
        <taxon>Metazoa</taxon>
        <taxon>Ecdysozoa</taxon>
        <taxon>Arthropoda</taxon>
        <taxon>Hexapoda</taxon>
        <taxon>Insecta</taxon>
        <taxon>Pterygota</taxon>
        <taxon>Neoptera</taxon>
        <taxon>Endopterygota</taxon>
        <taxon>Coleoptera</taxon>
        <taxon>Polyphaga</taxon>
        <taxon>Cucujiformia</taxon>
        <taxon>Chrysomeloidea</taxon>
        <taxon>Cerambycidae</taxon>
        <taxon>Lamiinae</taxon>
        <taxon>Acanthocinini</taxon>
        <taxon>Exocentrus</taxon>
    </lineage>
</organism>
<dbReference type="PANTHER" id="PTHR24276:SF98">
    <property type="entry name" value="FI18310P1-RELATED"/>
    <property type="match status" value="1"/>
</dbReference>
<dbReference type="Pfam" id="PF00089">
    <property type="entry name" value="Trypsin"/>
    <property type="match status" value="1"/>
</dbReference>
<evidence type="ECO:0000256" key="8">
    <source>
        <dbReference type="SAM" id="Phobius"/>
    </source>
</evidence>
<sequence length="296" mass="31866">MCQLRCISYSTRCIAVNMHISSIFLLVFVGCSLALRTSNVSWDAIKGKNLHADPISNSTVDKQNGGRIIGGNEVVPNSRPYQVALLIDGRSFCTGSLISSTFVVTAAHCTYNCSYVDLIFGAHNINIQEATQVRVTSSNIIVHPDFMRPDRRSNDISLIRIPSPIVSNSYIRIVDMARAEDGFYVGSTAVLSGWGTTSDTSSSISSELREVYLTVMDNTDCVNVYGPGIVKSSNICTSGRGAVGGCNGDSGGPLVVDNVQIGVTSFISSRGCESGDPTGYARISHYRAWIDRNINL</sequence>
<dbReference type="InterPro" id="IPR018114">
    <property type="entry name" value="TRYPSIN_HIS"/>
</dbReference>
<evidence type="ECO:0000256" key="4">
    <source>
        <dbReference type="ARBA" id="ARBA00022801"/>
    </source>
</evidence>
<feature type="transmembrane region" description="Helical" evidence="8">
    <location>
        <begin position="12"/>
        <end position="35"/>
    </location>
</feature>
<dbReference type="FunFam" id="2.40.10.10:FF:000036">
    <property type="entry name" value="Trypsin beta"/>
    <property type="match status" value="1"/>
</dbReference>
<evidence type="ECO:0000259" key="9">
    <source>
        <dbReference type="PROSITE" id="PS50240"/>
    </source>
</evidence>
<dbReference type="SUPFAM" id="SSF50494">
    <property type="entry name" value="Trypsin-like serine proteases"/>
    <property type="match status" value="1"/>
</dbReference>
<dbReference type="Gene3D" id="2.40.10.10">
    <property type="entry name" value="Trypsin-like serine proteases"/>
    <property type="match status" value="2"/>
</dbReference>
<keyword evidence="5 7" id="KW-0720">Serine protease</keyword>
<dbReference type="InterPro" id="IPR043504">
    <property type="entry name" value="Peptidase_S1_PA_chymotrypsin"/>
</dbReference>
<dbReference type="InterPro" id="IPR001314">
    <property type="entry name" value="Peptidase_S1A"/>
</dbReference>
<dbReference type="InterPro" id="IPR033116">
    <property type="entry name" value="TRYPSIN_SER"/>
</dbReference>
<dbReference type="EMBL" id="JANEYG010000028">
    <property type="protein sequence ID" value="KAJ8918127.1"/>
    <property type="molecule type" value="Genomic_DNA"/>
</dbReference>
<dbReference type="PROSITE" id="PS00134">
    <property type="entry name" value="TRYPSIN_HIS"/>
    <property type="match status" value="1"/>
</dbReference>
<comment type="caution">
    <text evidence="10">The sequence shown here is derived from an EMBL/GenBank/DDBJ whole genome shotgun (WGS) entry which is preliminary data.</text>
</comment>
<dbReference type="GO" id="GO:0004252">
    <property type="term" value="F:serine-type endopeptidase activity"/>
    <property type="evidence" value="ECO:0007669"/>
    <property type="project" value="InterPro"/>
</dbReference>
<dbReference type="Proteomes" id="UP001159042">
    <property type="component" value="Unassembled WGS sequence"/>
</dbReference>
<keyword evidence="4 7" id="KW-0378">Hydrolase</keyword>
<dbReference type="PANTHER" id="PTHR24276">
    <property type="entry name" value="POLYSERASE-RELATED"/>
    <property type="match status" value="1"/>
</dbReference>
<evidence type="ECO:0000256" key="1">
    <source>
        <dbReference type="ARBA" id="ARBA00004239"/>
    </source>
</evidence>
<evidence type="ECO:0000256" key="7">
    <source>
        <dbReference type="RuleBase" id="RU363034"/>
    </source>
</evidence>
<dbReference type="CDD" id="cd00190">
    <property type="entry name" value="Tryp_SPc"/>
    <property type="match status" value="1"/>
</dbReference>
<dbReference type="GO" id="GO:0006508">
    <property type="term" value="P:proteolysis"/>
    <property type="evidence" value="ECO:0007669"/>
    <property type="project" value="UniProtKB-KW"/>
</dbReference>
<keyword evidence="11" id="KW-1185">Reference proteome</keyword>
<name>A0AAV8VW38_9CUCU</name>
<dbReference type="SMART" id="SM00020">
    <property type="entry name" value="Tryp_SPc"/>
    <property type="match status" value="1"/>
</dbReference>
<keyword evidence="8" id="KW-0472">Membrane</keyword>
<evidence type="ECO:0000256" key="3">
    <source>
        <dbReference type="ARBA" id="ARBA00022670"/>
    </source>
</evidence>
<dbReference type="PROSITE" id="PS51257">
    <property type="entry name" value="PROKAR_LIPOPROTEIN"/>
    <property type="match status" value="1"/>
</dbReference>
<evidence type="ECO:0000256" key="2">
    <source>
        <dbReference type="ARBA" id="ARBA00007664"/>
    </source>
</evidence>
<keyword evidence="8" id="KW-0812">Transmembrane</keyword>
<evidence type="ECO:0000256" key="5">
    <source>
        <dbReference type="ARBA" id="ARBA00022825"/>
    </source>
</evidence>
<keyword evidence="3 7" id="KW-0645">Protease</keyword>
<comment type="subcellular location">
    <subcellularLocation>
        <location evidence="1">Secreted</location>
        <location evidence="1">Extracellular space</location>
    </subcellularLocation>
</comment>
<dbReference type="GO" id="GO:0005576">
    <property type="term" value="C:extracellular region"/>
    <property type="evidence" value="ECO:0007669"/>
    <property type="project" value="UniProtKB-SubCell"/>
</dbReference>
<dbReference type="InterPro" id="IPR001254">
    <property type="entry name" value="Trypsin_dom"/>
</dbReference>
<gene>
    <name evidence="10" type="ORF">NQ315_011584</name>
</gene>
<proteinExistence type="inferred from homology"/>
<dbReference type="AlphaFoldDB" id="A0AAV8VW38"/>